<keyword evidence="6" id="KW-1185">Reference proteome</keyword>
<reference evidence="5" key="1">
    <citation type="submission" date="2021-11" db="EMBL/GenBank/DDBJ databases">
        <authorList>
            <person name="Rodrigo-Torres L."/>
            <person name="Arahal R. D."/>
            <person name="Lucena T."/>
        </authorList>
    </citation>
    <scope>NUCLEOTIDE SEQUENCE</scope>
    <source>
        <strain evidence="5">CECT 7929</strain>
    </source>
</reference>
<keyword evidence="2" id="KW-0238">DNA-binding</keyword>
<dbReference type="Proteomes" id="UP000838672">
    <property type="component" value="Unassembled WGS sequence"/>
</dbReference>
<proteinExistence type="predicted"/>
<dbReference type="SUPFAM" id="SSF46894">
    <property type="entry name" value="C-terminal effector domain of the bipartite response regulators"/>
    <property type="match status" value="1"/>
</dbReference>
<organism evidence="5 6">
    <name type="scientific">Vibrio stylophorae</name>
    <dbReference type="NCBI Taxonomy" id="659351"/>
    <lineage>
        <taxon>Bacteria</taxon>
        <taxon>Pseudomonadati</taxon>
        <taxon>Pseudomonadota</taxon>
        <taxon>Gammaproteobacteria</taxon>
        <taxon>Vibrionales</taxon>
        <taxon>Vibrionaceae</taxon>
        <taxon>Vibrio</taxon>
    </lineage>
</organism>
<dbReference type="SMART" id="SM00421">
    <property type="entry name" value="HTH_LUXR"/>
    <property type="match status" value="1"/>
</dbReference>
<dbReference type="PROSITE" id="PS50043">
    <property type="entry name" value="HTH_LUXR_2"/>
    <property type="match status" value="1"/>
</dbReference>
<dbReference type="SUPFAM" id="SSF48452">
    <property type="entry name" value="TPR-like"/>
    <property type="match status" value="1"/>
</dbReference>
<name>A0ABM8ZX11_9VIBR</name>
<dbReference type="PRINTS" id="PR00038">
    <property type="entry name" value="HTHLUXR"/>
</dbReference>
<evidence type="ECO:0000259" key="4">
    <source>
        <dbReference type="PROSITE" id="PS50043"/>
    </source>
</evidence>
<dbReference type="Gene3D" id="1.25.40.10">
    <property type="entry name" value="Tetratricopeptide repeat domain"/>
    <property type="match status" value="1"/>
</dbReference>
<dbReference type="Pfam" id="PF25873">
    <property type="entry name" value="WHD_MalT"/>
    <property type="match status" value="1"/>
</dbReference>
<accession>A0ABM8ZX11</accession>
<evidence type="ECO:0000256" key="1">
    <source>
        <dbReference type="ARBA" id="ARBA00023015"/>
    </source>
</evidence>
<dbReference type="Pfam" id="PF00196">
    <property type="entry name" value="GerE"/>
    <property type="match status" value="1"/>
</dbReference>
<dbReference type="PANTHER" id="PTHR44688">
    <property type="entry name" value="DNA-BINDING TRANSCRIPTIONAL ACTIVATOR DEVR_DOSR"/>
    <property type="match status" value="1"/>
</dbReference>
<evidence type="ECO:0000313" key="5">
    <source>
        <dbReference type="EMBL" id="CAH0535183.1"/>
    </source>
</evidence>
<comment type="caution">
    <text evidence="5">The sequence shown here is derived from an EMBL/GenBank/DDBJ whole genome shotgun (WGS) entry which is preliminary data.</text>
</comment>
<keyword evidence="3" id="KW-0804">Transcription</keyword>
<dbReference type="EMBL" id="CAKLDI010000002">
    <property type="protein sequence ID" value="CAH0535183.1"/>
    <property type="molecule type" value="Genomic_DNA"/>
</dbReference>
<evidence type="ECO:0000256" key="3">
    <source>
        <dbReference type="ARBA" id="ARBA00023163"/>
    </source>
</evidence>
<feature type="domain" description="HTH luxR-type" evidence="4">
    <location>
        <begin position="810"/>
        <end position="875"/>
    </location>
</feature>
<dbReference type="InterPro" id="IPR027417">
    <property type="entry name" value="P-loop_NTPase"/>
</dbReference>
<evidence type="ECO:0000313" key="6">
    <source>
        <dbReference type="Proteomes" id="UP000838672"/>
    </source>
</evidence>
<dbReference type="RefSeq" id="WP_237468042.1">
    <property type="nucleotide sequence ID" value="NZ_CAKLDI010000002.1"/>
</dbReference>
<dbReference type="InterPro" id="IPR000792">
    <property type="entry name" value="Tscrpt_reg_LuxR_C"/>
</dbReference>
<keyword evidence="1" id="KW-0805">Transcription regulation</keyword>
<dbReference type="InterPro" id="IPR059106">
    <property type="entry name" value="WHD_MalT"/>
</dbReference>
<dbReference type="CDD" id="cd06170">
    <property type="entry name" value="LuxR_C_like"/>
    <property type="match status" value="1"/>
</dbReference>
<dbReference type="InterPro" id="IPR011990">
    <property type="entry name" value="TPR-like_helical_dom_sf"/>
</dbReference>
<protein>
    <submittedName>
        <fullName evidence="5">HTH-type transcriptional regulator MalT</fullName>
    </submittedName>
</protein>
<dbReference type="SUPFAM" id="SSF52540">
    <property type="entry name" value="P-loop containing nucleoside triphosphate hydrolases"/>
    <property type="match status" value="1"/>
</dbReference>
<dbReference type="PROSITE" id="PS00622">
    <property type="entry name" value="HTH_LUXR_1"/>
    <property type="match status" value="1"/>
</dbReference>
<gene>
    <name evidence="5" type="primary">malT</name>
    <name evidence="5" type="ORF">VST7929_02844</name>
</gene>
<dbReference type="PANTHER" id="PTHR44688:SF16">
    <property type="entry name" value="DNA-BINDING TRANSCRIPTIONAL ACTIVATOR DEVR_DOSR"/>
    <property type="match status" value="1"/>
</dbReference>
<dbReference type="NCBIfam" id="NF003420">
    <property type="entry name" value="PRK04841.1"/>
    <property type="match status" value="1"/>
</dbReference>
<sequence length="889" mass="103323">MWFTSKLCLPPRRDGTIVRPRLLRLLEQNKNKHLILCQSPAGFGKTTLIADWLSNKERVAWISLDPQDNDIQLFQRYLDAAIDGCFQSTQTQSTAPLSTASDWTLFHQQLYARLEPLDTPLYLVLDDYHHIENSAIHQFLRLLLQYPPQCLRLLLITRQEPALGIANLRIRNRLFELNANSLAFNARECQQFFQRRLGHRLNPVEIDHILLKTEGWPSALQLIALHNQQLNHTPAQDFSLNHQHLWSYLTEEVFEQLPEAHQQLLMQCAVFDTFNTALIHHLTQDENAMATVEQLKQQGLFIYAIDQEGQWFRFHPLFHQFLTHQRQLKQANLESHLHRLASSAWQQQRQLKSAMSHALKAKDVVYLQELLTLSGWALFQRCEFELLEQAFLQIHQVKAPLSEPLQLLWAWLLLCKDGEQACQRYLDTHENLNPHNRWQADRTTLTALLAIYRGEWDNAETYMNQAASYQNHQFNVSQAMNLIIRALLLVISGKQNRARSLFQQAEKMAIQQRYYGDALFAMLYRLQLLMSENALDEAAQLNLQIHQLVHKQQLQQWPIYVDLIATEQLLRIKQGLSYQPERLEHLLQANQERTVCLGQLLQLIHTASLSSSEMTRALLAECELQLLSPLQQQFWQAEYDAQVLLQIREQPIAIAQWLKQRSHQLKQANWMWSQCSLNHLLALILQGQQEQIQHYQALRAELLKQQPTLSIEYSARLAMLSLLTRPPKQSQAQELSTVLDQLTNTTPGELLQYRALLMPYILQHHHLVTPPPLLQSHWPKVAEASAPSFFQHPFNAAAIQQLRQQPQFPHFLTIQPLTMREWEVLGFIYMGLSNEEIADHLGVAATTLKTHIRNLYQKIGVTRRKQAIDFTNQLTLLLTPDKNTAKLIN</sequence>
<dbReference type="Gene3D" id="3.40.50.300">
    <property type="entry name" value="P-loop containing nucleotide triphosphate hydrolases"/>
    <property type="match status" value="1"/>
</dbReference>
<dbReference type="Gene3D" id="1.10.10.10">
    <property type="entry name" value="Winged helix-like DNA-binding domain superfamily/Winged helix DNA-binding domain"/>
    <property type="match status" value="1"/>
</dbReference>
<dbReference type="InterPro" id="IPR036388">
    <property type="entry name" value="WH-like_DNA-bd_sf"/>
</dbReference>
<dbReference type="InterPro" id="IPR016032">
    <property type="entry name" value="Sig_transdc_resp-reg_C-effctor"/>
</dbReference>
<evidence type="ECO:0000256" key="2">
    <source>
        <dbReference type="ARBA" id="ARBA00023125"/>
    </source>
</evidence>